<feature type="domain" description="FAD/NAD(P)-binding" evidence="9">
    <location>
        <begin position="7"/>
        <end position="305"/>
    </location>
</feature>
<evidence type="ECO:0000256" key="1">
    <source>
        <dbReference type="ARBA" id="ARBA00007532"/>
    </source>
</evidence>
<dbReference type="STRING" id="1631871.FOL01_1538"/>
<dbReference type="PRINTS" id="PR00368">
    <property type="entry name" value="FADPNR"/>
</dbReference>
<dbReference type="RefSeq" id="WP_075270141.1">
    <property type="nucleotide sequence ID" value="NZ_CP014332.1"/>
</dbReference>
<feature type="binding site" evidence="6">
    <location>
        <begin position="127"/>
        <end position="129"/>
    </location>
    <ligand>
        <name>FAD</name>
        <dbReference type="ChEBI" id="CHEBI:57692"/>
    </ligand>
</feature>
<dbReference type="PANTHER" id="PTHR43014">
    <property type="entry name" value="MERCURIC REDUCTASE"/>
    <property type="match status" value="1"/>
</dbReference>
<feature type="binding site" evidence="6">
    <location>
        <position position="296"/>
    </location>
    <ligand>
        <name>FAD</name>
        <dbReference type="ChEBI" id="CHEBI:57692"/>
    </ligand>
</feature>
<comment type="similarity">
    <text evidence="1">Belongs to the class-I pyridine nucleotide-disulfide oxidoreductase family.</text>
</comment>
<dbReference type="AlphaFoldDB" id="A0A1L6RCV3"/>
<keyword evidence="6" id="KW-0547">Nucleotide-binding</keyword>
<dbReference type="GO" id="GO:0003955">
    <property type="term" value="F:NAD(P)H dehydrogenase (quinone) activity"/>
    <property type="evidence" value="ECO:0007669"/>
    <property type="project" value="TreeGrafter"/>
</dbReference>
<dbReference type="Pfam" id="PF07992">
    <property type="entry name" value="Pyr_redox_2"/>
    <property type="match status" value="1"/>
</dbReference>
<keyword evidence="2" id="KW-0285">Flavoprotein</keyword>
<sequence length="444" mass="48695">MKHFENIIIGFGKAGKTLAGSLTKNGQEVLLIEKDSAMYGGTCINVACLPSKNMIINAQHGTDYDEAIATKNRLVDKLRNKNYHKVADQENATVLRADVSFIDDYTIEVSDDSGQETVIGDKIFINTGSTPVLPDVQGLKNSQHVFTSKTLLDQTEQTKNIAILGDGPIGLEFAAMYARFGSQVTVIGQNKMILNQLEPEIANAAKEDMTTDGVQFLLNSQLTKVTDMANGIILDVNTPNGGQTLHVDALLVATGRRANTDDLHLERTNIQTGSHGEILVNDVLETNVTNIFAMGDVKGGPQFTYISLDDWRILNSQFFGDQTRTRANRPVFANTIFLNPAISSVGQTEAQLQKKERPYQVFKMLTAGVPKSQVIGNPRGSYKVLVDEKTHQVLGATIYAEEAYETINVISLAMQNNLPAEALRDQIYTHPTMTEALNDLFAEL</sequence>
<comment type="cofactor">
    <cofactor evidence="6">
        <name>FAD</name>
        <dbReference type="ChEBI" id="CHEBI:57692"/>
    </cofactor>
    <text evidence="6">Binds 1 FAD per subunit.</text>
</comment>
<feature type="binding site" evidence="6">
    <location>
        <position position="255"/>
    </location>
    <ligand>
        <name>NAD(+)</name>
        <dbReference type="ChEBI" id="CHEBI:57540"/>
    </ligand>
</feature>
<dbReference type="InterPro" id="IPR036188">
    <property type="entry name" value="FAD/NAD-bd_sf"/>
</dbReference>
<evidence type="ECO:0000256" key="3">
    <source>
        <dbReference type="ARBA" id="ARBA00022827"/>
    </source>
</evidence>
<dbReference type="Pfam" id="PF02852">
    <property type="entry name" value="Pyr_redox_dim"/>
    <property type="match status" value="1"/>
</dbReference>
<dbReference type="Gene3D" id="3.30.390.30">
    <property type="match status" value="1"/>
</dbReference>
<feature type="binding site" evidence="6">
    <location>
        <position position="52"/>
    </location>
    <ligand>
        <name>FAD</name>
        <dbReference type="ChEBI" id="CHEBI:57692"/>
    </ligand>
</feature>
<evidence type="ECO:0000259" key="9">
    <source>
        <dbReference type="Pfam" id="PF07992"/>
    </source>
</evidence>
<evidence type="ECO:0000256" key="5">
    <source>
        <dbReference type="PIRSR" id="PIRSR000350-2"/>
    </source>
</evidence>
<dbReference type="InterPro" id="IPR004099">
    <property type="entry name" value="Pyr_nucl-diS_OxRdtase_dimer"/>
</dbReference>
<keyword evidence="6" id="KW-0520">NAD</keyword>
<dbReference type="FunFam" id="3.30.390.30:FF:000001">
    <property type="entry name" value="Dihydrolipoyl dehydrogenase"/>
    <property type="match status" value="1"/>
</dbReference>
<keyword evidence="3 6" id="KW-0274">FAD</keyword>
<accession>A0A1L6RCV3</accession>
<feature type="active site" description="Proton acceptor" evidence="5">
    <location>
        <position position="430"/>
    </location>
</feature>
<keyword evidence="11" id="KW-1185">Reference proteome</keyword>
<dbReference type="Proteomes" id="UP000185473">
    <property type="component" value="Chromosome"/>
</dbReference>
<feature type="domain" description="Pyridine nucleotide-disulphide oxidoreductase dimerisation" evidence="8">
    <location>
        <begin position="333"/>
        <end position="439"/>
    </location>
</feature>
<dbReference type="SUPFAM" id="SSF51905">
    <property type="entry name" value="FAD/NAD(P)-binding domain"/>
    <property type="match status" value="1"/>
</dbReference>
<evidence type="ECO:0000256" key="4">
    <source>
        <dbReference type="ARBA" id="ARBA00023002"/>
    </source>
</evidence>
<proteinExistence type="inferred from homology"/>
<dbReference type="InterPro" id="IPR016156">
    <property type="entry name" value="FAD/NAD-linked_Rdtase_dimer_sf"/>
</dbReference>
<evidence type="ECO:0000313" key="10">
    <source>
        <dbReference type="EMBL" id="APS42397.1"/>
    </source>
</evidence>
<evidence type="ECO:0000313" key="11">
    <source>
        <dbReference type="Proteomes" id="UP000185473"/>
    </source>
</evidence>
<keyword evidence="4" id="KW-0560">Oxidoreductase</keyword>
<dbReference type="KEGG" id="wjo:FOL01_1538"/>
<dbReference type="PRINTS" id="PR00411">
    <property type="entry name" value="PNDRDTASEI"/>
</dbReference>
<dbReference type="EMBL" id="CP014332">
    <property type="protein sequence ID" value="APS42397.1"/>
    <property type="molecule type" value="Genomic_DNA"/>
</dbReference>
<dbReference type="InterPro" id="IPR023753">
    <property type="entry name" value="FAD/NAD-binding_dom"/>
</dbReference>
<evidence type="ECO:0000256" key="6">
    <source>
        <dbReference type="PIRSR" id="PIRSR000350-3"/>
    </source>
</evidence>
<reference evidence="10 11" key="1">
    <citation type="submission" date="2016-02" db="EMBL/GenBank/DDBJ databases">
        <title>Complete Genome Sequence of Weissella jogaejeotgali FOL01.</title>
        <authorList>
            <person name="Lee J.-H."/>
            <person name="Ku H.-J."/>
        </authorList>
    </citation>
    <scope>NUCLEOTIDE SEQUENCE [LARGE SCALE GENOMIC DNA]</scope>
    <source>
        <strain evidence="10 11">FOL01</strain>
    </source>
</reference>
<organism evidence="10 11">
    <name type="scientific">Weissella jogaejeotgali</name>
    <dbReference type="NCBI Taxonomy" id="1631871"/>
    <lineage>
        <taxon>Bacteria</taxon>
        <taxon>Bacillati</taxon>
        <taxon>Bacillota</taxon>
        <taxon>Bacilli</taxon>
        <taxon>Lactobacillales</taxon>
        <taxon>Lactobacillaceae</taxon>
        <taxon>Weissella</taxon>
    </lineage>
</organism>
<dbReference type="PIRSF" id="PIRSF000350">
    <property type="entry name" value="Mercury_reductase_MerA"/>
    <property type="match status" value="1"/>
</dbReference>
<dbReference type="InterPro" id="IPR001100">
    <property type="entry name" value="Pyr_nuc-diS_OxRdtase"/>
</dbReference>
<evidence type="ECO:0000259" key="8">
    <source>
        <dbReference type="Pfam" id="PF02852"/>
    </source>
</evidence>
<feature type="binding site" evidence="6">
    <location>
        <begin position="165"/>
        <end position="172"/>
    </location>
    <ligand>
        <name>NAD(+)</name>
        <dbReference type="ChEBI" id="CHEBI:57540"/>
    </ligand>
</feature>
<dbReference type="SUPFAM" id="SSF55424">
    <property type="entry name" value="FAD/NAD-linked reductases, dimerisation (C-terminal) domain"/>
    <property type="match status" value="1"/>
</dbReference>
<dbReference type="OrthoDB" id="9800167at2"/>
<evidence type="ECO:0000256" key="2">
    <source>
        <dbReference type="ARBA" id="ARBA00022630"/>
    </source>
</evidence>
<feature type="disulfide bond" description="Redox-active" evidence="7">
    <location>
        <begin position="43"/>
        <end position="48"/>
    </location>
</feature>
<dbReference type="Gene3D" id="3.50.50.60">
    <property type="entry name" value="FAD/NAD(P)-binding domain"/>
    <property type="match status" value="2"/>
</dbReference>
<protein>
    <submittedName>
        <fullName evidence="10">Putative Dihydrolipoamide dehydrogenase</fullName>
    </submittedName>
</protein>
<gene>
    <name evidence="10" type="ORF">FOL01_1538</name>
</gene>
<evidence type="ECO:0000256" key="7">
    <source>
        <dbReference type="PIRSR" id="PIRSR000350-4"/>
    </source>
</evidence>
<dbReference type="GO" id="GO:0050660">
    <property type="term" value="F:flavin adenine dinucleotide binding"/>
    <property type="evidence" value="ECO:0007669"/>
    <property type="project" value="TreeGrafter"/>
</dbReference>
<name>A0A1L6RCV3_9LACO</name>
<dbReference type="PANTHER" id="PTHR43014:SF4">
    <property type="entry name" value="PYRIDINE NUCLEOTIDE-DISULFIDE OXIDOREDUCTASE RCLA-RELATED"/>
    <property type="match status" value="1"/>
</dbReference>